<dbReference type="Gene3D" id="3.30.70.1820">
    <property type="entry name" value="L1 transposable element, RRM domain"/>
    <property type="match status" value="1"/>
</dbReference>
<dbReference type="Proteomes" id="UP001159405">
    <property type="component" value="Unassembled WGS sequence"/>
</dbReference>
<gene>
    <name evidence="3" type="ORF">PLOB_00010957</name>
</gene>
<organism evidence="3 4">
    <name type="scientific">Porites lobata</name>
    <dbReference type="NCBI Taxonomy" id="104759"/>
    <lineage>
        <taxon>Eukaryota</taxon>
        <taxon>Metazoa</taxon>
        <taxon>Cnidaria</taxon>
        <taxon>Anthozoa</taxon>
        <taxon>Hexacorallia</taxon>
        <taxon>Scleractinia</taxon>
        <taxon>Fungiina</taxon>
        <taxon>Poritidae</taxon>
        <taxon>Porites</taxon>
    </lineage>
</organism>
<evidence type="ECO:0000313" key="3">
    <source>
        <dbReference type="EMBL" id="CAH3170772.1"/>
    </source>
</evidence>
<evidence type="ECO:0000256" key="1">
    <source>
        <dbReference type="SAM" id="Coils"/>
    </source>
</evidence>
<keyword evidence="1" id="KW-0175">Coiled coil</keyword>
<feature type="coiled-coil region" evidence="1">
    <location>
        <begin position="66"/>
        <end position="109"/>
    </location>
</feature>
<evidence type="ECO:0000313" key="4">
    <source>
        <dbReference type="Proteomes" id="UP001159405"/>
    </source>
</evidence>
<dbReference type="PANTHER" id="PTHR11505">
    <property type="entry name" value="L1 TRANSPOSABLE ELEMENT-RELATED"/>
    <property type="match status" value="1"/>
</dbReference>
<feature type="compositionally biased region" description="Basic and acidic residues" evidence="2">
    <location>
        <begin position="16"/>
        <end position="26"/>
    </location>
</feature>
<accession>A0ABN8QW65</accession>
<feature type="region of interest" description="Disordered" evidence="2">
    <location>
        <begin position="1"/>
        <end position="26"/>
    </location>
</feature>
<evidence type="ECO:0000256" key="2">
    <source>
        <dbReference type="SAM" id="MobiDB-lite"/>
    </source>
</evidence>
<dbReference type="EMBL" id="CALNXK010000158">
    <property type="protein sequence ID" value="CAH3170772.1"/>
    <property type="molecule type" value="Genomic_DNA"/>
</dbReference>
<dbReference type="InterPro" id="IPR004244">
    <property type="entry name" value="Transposase_22"/>
</dbReference>
<comment type="caution">
    <text evidence="3">The sequence shown here is derived from an EMBL/GenBank/DDBJ whole genome shotgun (WGS) entry which is preliminary data.</text>
</comment>
<sequence>MPNEKRARQEACLSSEDERTPPHKHEAGAAILESIHEKLKKLDVLEQINGRLLKIENTVGDMERGLNSMTAELQKVKTDLDSKADNATVDALKDEIEELQNRSRRNNLVFYNIPEKAEKGDCISFVQDFITQHTNTEHMGLETICGHVELERAHRTPSKTPSAGEKGPRPMHVAFLRYTDKMKVLRNAAARLKDNPLNGNAIGISEDFAKKTQRRRQELVPYRKFLKKKLGDNRKVYIAYPAILKYVDANGRHRIVGTEELAKLRHEMEEAKS</sequence>
<reference evidence="3 4" key="1">
    <citation type="submission" date="2022-05" db="EMBL/GenBank/DDBJ databases">
        <authorList>
            <consortium name="Genoscope - CEA"/>
            <person name="William W."/>
        </authorList>
    </citation>
    <scope>NUCLEOTIDE SEQUENCE [LARGE SCALE GENOMIC DNA]</scope>
</reference>
<proteinExistence type="predicted"/>
<evidence type="ECO:0008006" key="5">
    <source>
        <dbReference type="Google" id="ProtNLM"/>
    </source>
</evidence>
<protein>
    <recommendedName>
        <fullName evidence="5">L1 transposable element RRM domain-containing protein</fullName>
    </recommendedName>
</protein>
<keyword evidence="4" id="KW-1185">Reference proteome</keyword>
<name>A0ABN8QW65_9CNID</name>